<gene>
    <name evidence="2" type="ORF">DA792_15910</name>
</gene>
<accession>A0A2R4M5H7</accession>
<dbReference type="KEGG" id="cbak:DA792_15910"/>
<evidence type="ECO:0000313" key="2">
    <source>
        <dbReference type="EMBL" id="AVW92396.1"/>
    </source>
</evidence>
<dbReference type="InterPro" id="IPR029062">
    <property type="entry name" value="Class_I_gatase-like"/>
</dbReference>
<dbReference type="EMBL" id="CP028475">
    <property type="protein sequence ID" value="AVW92396.1"/>
    <property type="molecule type" value="Genomic_DNA"/>
</dbReference>
<feature type="domain" description="Glutamine amidotransferase" evidence="1">
    <location>
        <begin position="69"/>
        <end position="176"/>
    </location>
</feature>
<name>A0A2R4M5H7_9RHOB</name>
<dbReference type="GO" id="GO:0016740">
    <property type="term" value="F:transferase activity"/>
    <property type="evidence" value="ECO:0007669"/>
    <property type="project" value="UniProtKB-KW"/>
</dbReference>
<organism evidence="2 3">
    <name type="scientific">Celeribacter baekdonensis</name>
    <dbReference type="NCBI Taxonomy" id="875171"/>
    <lineage>
        <taxon>Bacteria</taxon>
        <taxon>Pseudomonadati</taxon>
        <taxon>Pseudomonadota</taxon>
        <taxon>Alphaproteobacteria</taxon>
        <taxon>Rhodobacterales</taxon>
        <taxon>Roseobacteraceae</taxon>
        <taxon>Celeribacter</taxon>
    </lineage>
</organism>
<proteinExistence type="predicted"/>
<dbReference type="InterPro" id="IPR017926">
    <property type="entry name" value="GATASE"/>
</dbReference>
<dbReference type="OrthoDB" id="7365442at2"/>
<dbReference type="Proteomes" id="UP000241447">
    <property type="component" value="Chromosome"/>
</dbReference>
<keyword evidence="2" id="KW-0315">Glutamine amidotransferase</keyword>
<dbReference type="PANTHER" id="PTHR42695:SF5">
    <property type="entry name" value="GLUTAMINE AMIDOTRANSFERASE YLR126C-RELATED"/>
    <property type="match status" value="1"/>
</dbReference>
<keyword evidence="2" id="KW-0808">Transferase</keyword>
<dbReference type="AlphaFoldDB" id="A0A2R4M5H7"/>
<dbReference type="GO" id="GO:0005829">
    <property type="term" value="C:cytosol"/>
    <property type="evidence" value="ECO:0007669"/>
    <property type="project" value="TreeGrafter"/>
</dbReference>
<dbReference type="Pfam" id="PF00117">
    <property type="entry name" value="GATase"/>
    <property type="match status" value="1"/>
</dbReference>
<dbReference type="RefSeq" id="WP_107721013.1">
    <property type="nucleotide sequence ID" value="NZ_CP028475.1"/>
</dbReference>
<dbReference type="SUPFAM" id="SSF52317">
    <property type="entry name" value="Class I glutamine amidotransferase-like"/>
    <property type="match status" value="1"/>
</dbReference>
<dbReference type="PROSITE" id="PS51273">
    <property type="entry name" value="GATASE_TYPE_1"/>
    <property type="match status" value="1"/>
</dbReference>
<evidence type="ECO:0000259" key="1">
    <source>
        <dbReference type="Pfam" id="PF00117"/>
    </source>
</evidence>
<dbReference type="CDD" id="cd01741">
    <property type="entry name" value="GATase1_1"/>
    <property type="match status" value="1"/>
</dbReference>
<reference evidence="2 3" key="1">
    <citation type="submission" date="2018-03" db="EMBL/GenBank/DDBJ databases">
        <title>The Complete Genome of Celeribacter baekdonensis strain LH4, a Thiosulfate-Oxidizing Alphaproteobacterium Isolated from Gulf of Mexico Continental Slope Sediments.</title>
        <authorList>
            <person name="Flood B.E."/>
            <person name="Bailey J.V."/>
            <person name="Leprich D."/>
        </authorList>
    </citation>
    <scope>NUCLEOTIDE SEQUENCE [LARGE SCALE GENOMIC DNA]</scope>
    <source>
        <strain evidence="2 3">LH4</strain>
    </source>
</reference>
<dbReference type="InterPro" id="IPR044992">
    <property type="entry name" value="ChyE-like"/>
</dbReference>
<protein>
    <submittedName>
        <fullName evidence="2">Glutamine amidotransferase</fullName>
    </submittedName>
</protein>
<evidence type="ECO:0000313" key="3">
    <source>
        <dbReference type="Proteomes" id="UP000241447"/>
    </source>
</evidence>
<dbReference type="Gene3D" id="3.40.50.880">
    <property type="match status" value="1"/>
</dbReference>
<dbReference type="PANTHER" id="PTHR42695">
    <property type="entry name" value="GLUTAMINE AMIDOTRANSFERASE YLR126C-RELATED"/>
    <property type="match status" value="1"/>
</dbReference>
<sequence length="232" mass="25201">MKIGILQTGRAPDDLIAEHGDYDGMFRTLLAGRGFTFETYPVLDGVFPNSIDDADGWLITGSRFGAYEDHPWIAPLEEFLRAAYAAGRPIVGVCFGHQILAQALGGKVEKFDGGWSVGTETYNSDAGPKRLMAWHQDQVTVAPTEAQVIGKTDFCANAMLAYGDKALTVQPHPEFNAPFMAALLASRGEVLPPEVAQAAKDRLSSDLATTELADMFTEFFKRPRQAVSKKAS</sequence>